<feature type="domain" description="HTH cro/C1-type" evidence="6">
    <location>
        <begin position="3"/>
        <end position="50"/>
    </location>
</feature>
<evidence type="ECO:0000256" key="2">
    <source>
        <dbReference type="ARBA" id="ARBA00023015"/>
    </source>
</evidence>
<accession>A0A2L0IFK7</accession>
<evidence type="ECO:0000256" key="3">
    <source>
        <dbReference type="ARBA" id="ARBA00023125"/>
    </source>
</evidence>
<evidence type="ECO:0000313" key="7">
    <source>
        <dbReference type="EMBL" id="AUX93396.1"/>
    </source>
</evidence>
<dbReference type="InterPro" id="IPR001387">
    <property type="entry name" value="Cro/C1-type_HTH"/>
</dbReference>
<dbReference type="Pfam" id="PF00532">
    <property type="entry name" value="Peripla_BP_1"/>
    <property type="match status" value="1"/>
</dbReference>
<sequence length="343" mass="36271">MSQKKITIHDVAERAGVSVTTVSLVLSGKGRISTLTAQRVSEAIDALGYVRNRSAASLRGGESGIIGLIVRDICHPFYAEMTAGLSEVLEAQGKILVLTQSGAAGQNLQRCFDSLLAQGVDGIVLGGGAEKAGALPALAQEAGIALVCAARASSLEEVDAIRPDNMQAARMATEYLIKQGHRRIAWLGGSGSSLTRAERIGGYCATLMQYGLPFRPEWIIECERPAIAARTEALFHAFPSITAILCHNMTVALSCYFGALRAGRTPGEGAVESWYGQQVALVGFGDAPQAEMHDLPLTRVSIPAREMGRQAALRLLHRLDQPQSGAQSIILPAALAEHGAFDA</sequence>
<dbReference type="Gene3D" id="3.40.50.2300">
    <property type="match status" value="2"/>
</dbReference>
<dbReference type="KEGG" id="pgz:C2E15_10110"/>
<evidence type="ECO:0000256" key="1">
    <source>
        <dbReference type="ARBA" id="ARBA00022491"/>
    </source>
</evidence>
<dbReference type="NCBIfam" id="NF007449">
    <property type="entry name" value="PRK10014.1"/>
    <property type="match status" value="1"/>
</dbReference>
<dbReference type="PROSITE" id="PS00356">
    <property type="entry name" value="HTH_LACI_1"/>
    <property type="match status" value="1"/>
</dbReference>
<dbReference type="Gene3D" id="1.10.260.40">
    <property type="entry name" value="lambda repressor-like DNA-binding domains"/>
    <property type="match status" value="1"/>
</dbReference>
<dbReference type="GO" id="GO:0003700">
    <property type="term" value="F:DNA-binding transcription factor activity"/>
    <property type="evidence" value="ECO:0007669"/>
    <property type="project" value="TreeGrafter"/>
</dbReference>
<dbReference type="PROSITE" id="PS50932">
    <property type="entry name" value="HTH_LACI_2"/>
    <property type="match status" value="1"/>
</dbReference>
<dbReference type="PANTHER" id="PTHR30146">
    <property type="entry name" value="LACI-RELATED TRANSCRIPTIONAL REPRESSOR"/>
    <property type="match status" value="1"/>
</dbReference>
<dbReference type="Proteomes" id="UP000238365">
    <property type="component" value="Chromosome"/>
</dbReference>
<dbReference type="AlphaFoldDB" id="A0A2L0IFK7"/>
<dbReference type="InterPro" id="IPR000843">
    <property type="entry name" value="HTH_LacI"/>
</dbReference>
<dbReference type="InterPro" id="IPR028082">
    <property type="entry name" value="Peripla_BP_I"/>
</dbReference>
<keyword evidence="3" id="KW-0238">DNA-binding</keyword>
<dbReference type="SMART" id="SM00354">
    <property type="entry name" value="HTH_LACI"/>
    <property type="match status" value="1"/>
</dbReference>
<organism evidence="7 8">
    <name type="scientific">Mixta gaviniae</name>
    <dbReference type="NCBI Taxonomy" id="665914"/>
    <lineage>
        <taxon>Bacteria</taxon>
        <taxon>Pseudomonadati</taxon>
        <taxon>Pseudomonadota</taxon>
        <taxon>Gammaproteobacteria</taxon>
        <taxon>Enterobacterales</taxon>
        <taxon>Erwiniaceae</taxon>
        <taxon>Mixta</taxon>
    </lineage>
</organism>
<proteinExistence type="predicted"/>
<evidence type="ECO:0000259" key="6">
    <source>
        <dbReference type="PROSITE" id="PS50943"/>
    </source>
</evidence>
<name>A0A2L0IFK7_9GAMM</name>
<evidence type="ECO:0000313" key="8">
    <source>
        <dbReference type="Proteomes" id="UP000238365"/>
    </source>
</evidence>
<reference evidence="7 8" key="1">
    <citation type="submission" date="2018-01" db="EMBL/GenBank/DDBJ databases">
        <title>Complete and assembled Genome of Pantoea gaviniae DSM22758T.</title>
        <authorList>
            <person name="Stevens M.J.A."/>
            <person name="Zurfluh K."/>
            <person name="Stephan R."/>
        </authorList>
    </citation>
    <scope>NUCLEOTIDE SEQUENCE [LARGE SCALE GENOMIC DNA]</scope>
    <source>
        <strain evidence="7 8">DSM 22758</strain>
    </source>
</reference>
<dbReference type="Pfam" id="PF00356">
    <property type="entry name" value="LacI"/>
    <property type="match status" value="1"/>
</dbReference>
<dbReference type="EMBL" id="CP026377">
    <property type="protein sequence ID" value="AUX93396.1"/>
    <property type="molecule type" value="Genomic_DNA"/>
</dbReference>
<dbReference type="CDD" id="cd01392">
    <property type="entry name" value="HTH_LacI"/>
    <property type="match status" value="1"/>
</dbReference>
<keyword evidence="8" id="KW-1185">Reference proteome</keyword>
<evidence type="ECO:0000259" key="5">
    <source>
        <dbReference type="PROSITE" id="PS50932"/>
    </source>
</evidence>
<dbReference type="RefSeq" id="WP_104957248.1">
    <property type="nucleotide sequence ID" value="NZ_CP026377.1"/>
</dbReference>
<dbReference type="PROSITE" id="PS50943">
    <property type="entry name" value="HTH_CROC1"/>
    <property type="match status" value="1"/>
</dbReference>
<dbReference type="SUPFAM" id="SSF47413">
    <property type="entry name" value="lambda repressor-like DNA-binding domains"/>
    <property type="match status" value="1"/>
</dbReference>
<protein>
    <submittedName>
        <fullName evidence="7">Mal regulon transcriptional regulator MalI</fullName>
    </submittedName>
</protein>
<keyword evidence="4" id="KW-0804">Transcription</keyword>
<dbReference type="GO" id="GO:0000976">
    <property type="term" value="F:transcription cis-regulatory region binding"/>
    <property type="evidence" value="ECO:0007669"/>
    <property type="project" value="TreeGrafter"/>
</dbReference>
<dbReference type="InterPro" id="IPR010982">
    <property type="entry name" value="Lambda_DNA-bd_dom_sf"/>
</dbReference>
<keyword evidence="2" id="KW-0805">Transcription regulation</keyword>
<feature type="domain" description="HTH lacI-type" evidence="5">
    <location>
        <begin position="6"/>
        <end position="60"/>
    </location>
</feature>
<gene>
    <name evidence="7" type="ORF">C2E15_10110</name>
</gene>
<evidence type="ECO:0000256" key="4">
    <source>
        <dbReference type="ARBA" id="ARBA00023163"/>
    </source>
</evidence>
<dbReference type="InterPro" id="IPR001761">
    <property type="entry name" value="Peripla_BP/Lac1_sug-bd_dom"/>
</dbReference>
<dbReference type="SUPFAM" id="SSF53822">
    <property type="entry name" value="Periplasmic binding protein-like I"/>
    <property type="match status" value="1"/>
</dbReference>
<keyword evidence="1" id="KW-0678">Repressor</keyword>
<dbReference type="PANTHER" id="PTHR30146:SF148">
    <property type="entry name" value="HTH-TYPE TRANSCRIPTIONAL REPRESSOR PURR-RELATED"/>
    <property type="match status" value="1"/>
</dbReference>